<keyword evidence="1" id="KW-1133">Transmembrane helix</keyword>
<gene>
    <name evidence="2" type="ORF">OO016_04255</name>
</gene>
<feature type="transmembrane region" description="Helical" evidence="1">
    <location>
        <begin position="199"/>
        <end position="219"/>
    </location>
</feature>
<dbReference type="AlphaFoldDB" id="A0AAE3MKY1"/>
<feature type="transmembrane region" description="Helical" evidence="1">
    <location>
        <begin position="100"/>
        <end position="117"/>
    </location>
</feature>
<feature type="transmembrane region" description="Helical" evidence="1">
    <location>
        <begin position="522"/>
        <end position="540"/>
    </location>
</feature>
<feature type="transmembrane region" description="Helical" evidence="1">
    <location>
        <begin position="129"/>
        <end position="150"/>
    </location>
</feature>
<comment type="caution">
    <text evidence="2">The sequence shown here is derived from an EMBL/GenBank/DDBJ whole genome shotgun (WGS) entry which is preliminary data.</text>
</comment>
<feature type="transmembrane region" description="Helical" evidence="1">
    <location>
        <begin position="481"/>
        <end position="501"/>
    </location>
</feature>
<dbReference type="RefSeq" id="WP_266011116.1">
    <property type="nucleotide sequence ID" value="NZ_JAPFQP010000001.1"/>
</dbReference>
<accession>A0AAE3MKY1</accession>
<keyword evidence="3" id="KW-1185">Reference proteome</keyword>
<dbReference type="EMBL" id="JAPFQP010000001">
    <property type="protein sequence ID" value="MCX2718809.1"/>
    <property type="molecule type" value="Genomic_DNA"/>
</dbReference>
<sequence>MNIINIIKGIELLAVELLLWIIYVPKTIYKIIKDPKWAPGYIKEQLRSEEKFKTYMSPILLFLAISVVLFVLLDSGLIIAPDYDESGGSFGQRLQGPAGFLFLALPLFFGLVIELFRKGGIKRDNILQSLYVQCYYFSPLMLSFFAYLLADQFDWGNLSEETYLSMFPLFLFLLTLLWFIIIQVNYISRELQYHRMVSLGLHLICYVLIGIGFGIYLVLTPTEVDEHGKGMEVEKVVLTLPEKGDYKVAVWDSIYDPAWDYAIARLEGRSEYFQPSEKLRLVHNQFVVGNIQETLKFSFSGNKGDQVMLKGSQSLLSPPDSLTSMTPVLNFDASVQKNESLMFTYSEESGYVSTGIWELELLDDNAGFILSINLPKTGDYTLVIYNTQPNNEAGFTLGFFKYDIYGQYKETNSGILMDSTMYLGISMAKEEPFENWIFPGTKNKELTLFATPTSEVDLAFNVVNEKGESIVPVDRTAVANIIHALYIILFGSLIAMGYRGLFRKSERAQEFSDDAGNRAGKIVAVIGLLIIVLILLAFIFL</sequence>
<dbReference type="Proteomes" id="UP001207116">
    <property type="component" value="Unassembled WGS sequence"/>
</dbReference>
<protein>
    <submittedName>
        <fullName evidence="2">Uncharacterized protein</fullName>
    </submittedName>
</protein>
<evidence type="ECO:0000313" key="3">
    <source>
        <dbReference type="Proteomes" id="UP001207116"/>
    </source>
</evidence>
<name>A0AAE3MKY1_9FLAO</name>
<proteinExistence type="predicted"/>
<evidence type="ECO:0000313" key="2">
    <source>
        <dbReference type="EMBL" id="MCX2718809.1"/>
    </source>
</evidence>
<evidence type="ECO:0000256" key="1">
    <source>
        <dbReference type="SAM" id="Phobius"/>
    </source>
</evidence>
<feature type="transmembrane region" description="Helical" evidence="1">
    <location>
        <begin position="59"/>
        <end position="80"/>
    </location>
</feature>
<organism evidence="2 3">
    <name type="scientific">Lentiprolixibacter aurantiacus</name>
    <dbReference type="NCBI Taxonomy" id="2993939"/>
    <lineage>
        <taxon>Bacteria</taxon>
        <taxon>Pseudomonadati</taxon>
        <taxon>Bacteroidota</taxon>
        <taxon>Flavobacteriia</taxon>
        <taxon>Flavobacteriales</taxon>
        <taxon>Flavobacteriaceae</taxon>
        <taxon>Lentiprolixibacter</taxon>
    </lineage>
</organism>
<keyword evidence="1" id="KW-0812">Transmembrane</keyword>
<feature type="transmembrane region" description="Helical" evidence="1">
    <location>
        <begin position="162"/>
        <end position="187"/>
    </location>
</feature>
<keyword evidence="1" id="KW-0472">Membrane</keyword>
<reference evidence="2" key="1">
    <citation type="submission" date="2022-11" db="EMBL/GenBank/DDBJ databases">
        <title>The characterization of three novel Bacteroidetes species and genomic analysis of their roles in tidal elemental geochemical cycles.</title>
        <authorList>
            <person name="Ma K.-J."/>
        </authorList>
    </citation>
    <scope>NUCLEOTIDE SEQUENCE</scope>
    <source>
        <strain evidence="2">M415</strain>
    </source>
</reference>